<evidence type="ECO:0000313" key="2">
    <source>
        <dbReference type="EMBL" id="MBB5219979.1"/>
    </source>
</evidence>
<keyword evidence="3" id="KW-1185">Reference proteome</keyword>
<evidence type="ECO:0000313" key="3">
    <source>
        <dbReference type="Proteomes" id="UP000578697"/>
    </source>
</evidence>
<dbReference type="Proteomes" id="UP000578697">
    <property type="component" value="Unassembled WGS sequence"/>
</dbReference>
<evidence type="ECO:0000259" key="1">
    <source>
        <dbReference type="Pfam" id="PF14238"/>
    </source>
</evidence>
<proteinExistence type="predicted"/>
<dbReference type="AlphaFoldDB" id="A0A840SB62"/>
<gene>
    <name evidence="2" type="ORF">HNP77_002369</name>
</gene>
<name>A0A840SB62_9SPIR</name>
<dbReference type="EMBL" id="JACHFR010000005">
    <property type="protein sequence ID" value="MBB5219979.1"/>
    <property type="molecule type" value="Genomic_DNA"/>
</dbReference>
<sequence>MKKFCVKKLVLLFLIAVFLCVYIVQLATSGNTETRIVETPSFDSIEIQWKDGAEDINLKLVKKDGKYFTEKNNYEADVSSVEEMENAIKSIKILGTVASSVSGNEVRYGLEEENAVTVNVYKGNKKVRRILVGKDSSTNTRSFVCLDDEDKVVTVQGAFHGIFAVTEETVRSKSVYSTDSNLITKVHVKTAEEEYELSRIVNGSDAGVQWNVTLNNTSVQNPVPDTSKVKAWLNLISSLDAGDWQGTDTALYHENADVEVEITAGVNTYSVKMYKGAEENSDVQVTCSATPYKFTVPAYFVNRFGKHLDDIVEHENAE</sequence>
<protein>
    <recommendedName>
        <fullName evidence="1">DUF4340 domain-containing protein</fullName>
    </recommendedName>
</protein>
<dbReference type="InterPro" id="IPR025641">
    <property type="entry name" value="DUF4340"/>
</dbReference>
<dbReference type="RefSeq" id="WP_184653620.1">
    <property type="nucleotide sequence ID" value="NZ_JACHFR010000005.1"/>
</dbReference>
<comment type="caution">
    <text evidence="2">The sequence shown here is derived from an EMBL/GenBank/DDBJ whole genome shotgun (WGS) entry which is preliminary data.</text>
</comment>
<reference evidence="2 3" key="1">
    <citation type="submission" date="2020-08" db="EMBL/GenBank/DDBJ databases">
        <title>Genomic Encyclopedia of Type Strains, Phase IV (KMG-IV): sequencing the most valuable type-strain genomes for metagenomic binning, comparative biology and taxonomic classification.</title>
        <authorList>
            <person name="Goeker M."/>
        </authorList>
    </citation>
    <scope>NUCLEOTIDE SEQUENCE [LARGE SCALE GENOMIC DNA]</scope>
    <source>
        <strain evidence="2 3">DSM 103679</strain>
    </source>
</reference>
<dbReference type="Pfam" id="PF14238">
    <property type="entry name" value="DUF4340"/>
    <property type="match status" value="1"/>
</dbReference>
<organism evidence="2 3">
    <name type="scientific">Treponema rectale</name>
    <dbReference type="NCBI Taxonomy" id="744512"/>
    <lineage>
        <taxon>Bacteria</taxon>
        <taxon>Pseudomonadati</taxon>
        <taxon>Spirochaetota</taxon>
        <taxon>Spirochaetia</taxon>
        <taxon>Spirochaetales</taxon>
        <taxon>Treponemataceae</taxon>
        <taxon>Treponema</taxon>
    </lineage>
</organism>
<feature type="domain" description="DUF4340" evidence="1">
    <location>
        <begin position="68"/>
        <end position="245"/>
    </location>
</feature>
<accession>A0A840SB62</accession>